<accession>A0A7Z7IGY7</accession>
<gene>
    <name evidence="1" type="ORF">MSIMFB_00857</name>
</gene>
<evidence type="ECO:0000313" key="2">
    <source>
        <dbReference type="Proteomes" id="UP000554965"/>
    </source>
</evidence>
<proteinExistence type="predicted"/>
<sequence length="74" mass="7935">MDGDLTGDHQAGYPVGVDVVCLRDVADVVQTIRAHSVDKESDIQAVLRDVPPYISALTIFVVGVWSPAARIGCR</sequence>
<dbReference type="AlphaFoldDB" id="A0A7Z7IGY7"/>
<dbReference type="Proteomes" id="UP000554965">
    <property type="component" value="Unassembled WGS sequence"/>
</dbReference>
<organism evidence="1 2">
    <name type="scientific">Mycobacterium simulans</name>
    <dbReference type="NCBI Taxonomy" id="627089"/>
    <lineage>
        <taxon>Bacteria</taxon>
        <taxon>Bacillati</taxon>
        <taxon>Actinomycetota</taxon>
        <taxon>Actinomycetes</taxon>
        <taxon>Mycobacteriales</taxon>
        <taxon>Mycobacteriaceae</taxon>
        <taxon>Mycobacterium</taxon>
    </lineage>
</organism>
<protein>
    <submittedName>
        <fullName evidence="1">Uncharacterized protein</fullName>
    </submittedName>
</protein>
<comment type="caution">
    <text evidence="1">The sequence shown here is derived from an EMBL/GenBank/DDBJ whole genome shotgun (WGS) entry which is preliminary data.</text>
</comment>
<reference evidence="1 2" key="1">
    <citation type="submission" date="2017-10" db="EMBL/GenBank/DDBJ databases">
        <authorList>
            <consortium name="Urmite Genomes"/>
        </authorList>
    </citation>
    <scope>NUCLEOTIDE SEQUENCE [LARGE SCALE GENOMIC DNA]</scope>
    <source>
        <strain evidence="1 2">FB-527</strain>
    </source>
</reference>
<keyword evidence="2" id="KW-1185">Reference proteome</keyword>
<dbReference type="EMBL" id="OCTY01000002">
    <property type="protein sequence ID" value="SOJ53356.1"/>
    <property type="molecule type" value="Genomic_DNA"/>
</dbReference>
<dbReference type="RefSeq" id="WP_222106460.1">
    <property type="nucleotide sequence ID" value="NZ_OCTY01000002.1"/>
</dbReference>
<name>A0A7Z7IGY7_9MYCO</name>
<evidence type="ECO:0000313" key="1">
    <source>
        <dbReference type="EMBL" id="SOJ53356.1"/>
    </source>
</evidence>